<gene>
    <name evidence="9" type="primary">hemK</name>
    <name evidence="5" type="synonym">prmC</name>
    <name evidence="9" type="ORF">GCM10010124_09330</name>
</gene>
<dbReference type="GO" id="GO:0032259">
    <property type="term" value="P:methylation"/>
    <property type="evidence" value="ECO:0007669"/>
    <property type="project" value="UniProtKB-KW"/>
</dbReference>
<name>A0A8J3BFT4_9ACTN</name>
<dbReference type="InterPro" id="IPR050320">
    <property type="entry name" value="N5-glutamine_MTase"/>
</dbReference>
<evidence type="ECO:0000313" key="10">
    <source>
        <dbReference type="Proteomes" id="UP000662200"/>
    </source>
</evidence>
<protein>
    <recommendedName>
        <fullName evidence="5">Release factor glutamine methyltransferase</fullName>
        <shortName evidence="5">RF MTase</shortName>
        <ecNumber evidence="5">2.1.1.297</ecNumber>
    </recommendedName>
    <alternativeName>
        <fullName evidence="5">N5-glutamine methyltransferase PrmC</fullName>
    </alternativeName>
    <alternativeName>
        <fullName evidence="5">Protein-(glutamine-N5) MTase PrmC</fullName>
    </alternativeName>
    <alternativeName>
        <fullName evidence="5">Protein-glutamine N-methyltransferase PrmC</fullName>
    </alternativeName>
</protein>
<evidence type="ECO:0000256" key="2">
    <source>
        <dbReference type="ARBA" id="ARBA00022679"/>
    </source>
</evidence>
<dbReference type="GO" id="GO:0003676">
    <property type="term" value="F:nucleic acid binding"/>
    <property type="evidence" value="ECO:0007669"/>
    <property type="project" value="InterPro"/>
</dbReference>
<keyword evidence="3 5" id="KW-0949">S-adenosyl-L-methionine</keyword>
<comment type="similarity">
    <text evidence="5">Belongs to the protein N5-glutamine methyltransferase family. PrmC subfamily.</text>
</comment>
<dbReference type="Pfam" id="PF05175">
    <property type="entry name" value="MTS"/>
    <property type="match status" value="1"/>
</dbReference>
<evidence type="ECO:0000256" key="1">
    <source>
        <dbReference type="ARBA" id="ARBA00022603"/>
    </source>
</evidence>
<feature type="binding site" evidence="5">
    <location>
        <position position="137"/>
    </location>
    <ligand>
        <name>S-adenosyl-L-methionine</name>
        <dbReference type="ChEBI" id="CHEBI:59789"/>
    </ligand>
</feature>
<dbReference type="Pfam" id="PF17827">
    <property type="entry name" value="PrmC_N"/>
    <property type="match status" value="1"/>
</dbReference>
<evidence type="ECO:0000313" key="9">
    <source>
        <dbReference type="EMBL" id="GGK18873.1"/>
    </source>
</evidence>
<dbReference type="Gene3D" id="1.10.8.10">
    <property type="entry name" value="DNA helicase RuvA subunit, C-terminal domain"/>
    <property type="match status" value="1"/>
</dbReference>
<dbReference type="NCBIfam" id="TIGR00536">
    <property type="entry name" value="hemK_fam"/>
    <property type="match status" value="1"/>
</dbReference>
<feature type="domain" description="Release factor glutamine methyltransferase N-terminal" evidence="8">
    <location>
        <begin position="3"/>
        <end position="69"/>
    </location>
</feature>
<reference evidence="9" key="2">
    <citation type="submission" date="2020-09" db="EMBL/GenBank/DDBJ databases">
        <authorList>
            <person name="Sun Q."/>
            <person name="Ohkuma M."/>
        </authorList>
    </citation>
    <scope>NUCLEOTIDE SEQUENCE</scope>
    <source>
        <strain evidence="9">JCM 3091</strain>
    </source>
</reference>
<dbReference type="InterPro" id="IPR029063">
    <property type="entry name" value="SAM-dependent_MTases_sf"/>
</dbReference>
<dbReference type="InterPro" id="IPR002052">
    <property type="entry name" value="DNA_methylase_N6_adenine_CS"/>
</dbReference>
<keyword evidence="1 5" id="KW-0489">Methyltransferase</keyword>
<dbReference type="Gene3D" id="3.40.50.150">
    <property type="entry name" value="Vaccinia Virus protein VP39"/>
    <property type="match status" value="1"/>
</dbReference>
<evidence type="ECO:0000256" key="3">
    <source>
        <dbReference type="ARBA" id="ARBA00022691"/>
    </source>
</evidence>
<dbReference type="EMBL" id="BMQC01000002">
    <property type="protein sequence ID" value="GGK18873.1"/>
    <property type="molecule type" value="Genomic_DNA"/>
</dbReference>
<comment type="function">
    <text evidence="5">Methylates the class 1 translation termination release factors RF1/PrfA and RF2/PrfB on the glutamine residue of the universally conserved GGQ motif.</text>
</comment>
<comment type="caution">
    <text evidence="5">Lacks conserved residue(s) required for the propagation of feature annotation.</text>
</comment>
<comment type="caution">
    <text evidence="9">The sequence shown here is derived from an EMBL/GenBank/DDBJ whole genome shotgun (WGS) entry which is preliminary data.</text>
</comment>
<keyword evidence="10" id="KW-1185">Reference proteome</keyword>
<accession>A0A8J3BFT4</accession>
<dbReference type="SUPFAM" id="SSF53335">
    <property type="entry name" value="S-adenosyl-L-methionine-dependent methyltransferases"/>
    <property type="match status" value="1"/>
</dbReference>
<dbReference type="InterPro" id="IPR004556">
    <property type="entry name" value="HemK-like"/>
</dbReference>
<dbReference type="InterPro" id="IPR019874">
    <property type="entry name" value="RF_methyltr_PrmC"/>
</dbReference>
<dbReference type="CDD" id="cd02440">
    <property type="entry name" value="AdoMet_MTases"/>
    <property type="match status" value="1"/>
</dbReference>
<organism evidence="9 10">
    <name type="scientific">Pilimelia terevasa</name>
    <dbReference type="NCBI Taxonomy" id="53372"/>
    <lineage>
        <taxon>Bacteria</taxon>
        <taxon>Bacillati</taxon>
        <taxon>Actinomycetota</taxon>
        <taxon>Actinomycetes</taxon>
        <taxon>Micromonosporales</taxon>
        <taxon>Micromonosporaceae</taxon>
        <taxon>Pilimelia</taxon>
    </lineage>
</organism>
<proteinExistence type="inferred from homology"/>
<dbReference type="InterPro" id="IPR007848">
    <property type="entry name" value="Small_mtfrase_dom"/>
</dbReference>
<dbReference type="PANTHER" id="PTHR18895">
    <property type="entry name" value="HEMK METHYLTRANSFERASE"/>
    <property type="match status" value="1"/>
</dbReference>
<dbReference type="AlphaFoldDB" id="A0A8J3BFT4"/>
<evidence type="ECO:0000256" key="6">
    <source>
        <dbReference type="SAM" id="MobiDB-lite"/>
    </source>
</evidence>
<dbReference type="PANTHER" id="PTHR18895:SF74">
    <property type="entry name" value="MTRF1L RELEASE FACTOR GLUTAMINE METHYLTRANSFERASE"/>
    <property type="match status" value="1"/>
</dbReference>
<dbReference type="PROSITE" id="PS00092">
    <property type="entry name" value="N6_MTASE"/>
    <property type="match status" value="1"/>
</dbReference>
<dbReference type="EC" id="2.1.1.297" evidence="5"/>
<evidence type="ECO:0000259" key="8">
    <source>
        <dbReference type="Pfam" id="PF17827"/>
    </source>
</evidence>
<feature type="binding site" evidence="5">
    <location>
        <begin position="187"/>
        <end position="190"/>
    </location>
    <ligand>
        <name>substrate</name>
    </ligand>
</feature>
<dbReference type="InterPro" id="IPR040758">
    <property type="entry name" value="PrmC_N"/>
</dbReference>
<dbReference type="Proteomes" id="UP000662200">
    <property type="component" value="Unassembled WGS sequence"/>
</dbReference>
<dbReference type="GO" id="GO:0102559">
    <property type="term" value="F:peptide chain release factor N(5)-glutamine methyltransferase activity"/>
    <property type="evidence" value="ECO:0007669"/>
    <property type="project" value="UniProtKB-EC"/>
</dbReference>
<feature type="region of interest" description="Disordered" evidence="6">
    <location>
        <begin position="271"/>
        <end position="304"/>
    </location>
</feature>
<reference evidence="9" key="1">
    <citation type="journal article" date="2014" name="Int. J. Syst. Evol. Microbiol.">
        <title>Complete genome sequence of Corynebacterium casei LMG S-19264T (=DSM 44701T), isolated from a smear-ripened cheese.</title>
        <authorList>
            <consortium name="US DOE Joint Genome Institute (JGI-PGF)"/>
            <person name="Walter F."/>
            <person name="Albersmeier A."/>
            <person name="Kalinowski J."/>
            <person name="Ruckert C."/>
        </authorList>
    </citation>
    <scope>NUCLEOTIDE SEQUENCE</scope>
    <source>
        <strain evidence="9">JCM 3091</strain>
    </source>
</reference>
<feature type="binding site" evidence="5">
    <location>
        <position position="187"/>
    </location>
    <ligand>
        <name>S-adenosyl-L-methionine</name>
        <dbReference type="ChEBI" id="CHEBI:59789"/>
    </ligand>
</feature>
<sequence>MVIAQAVRVLAAAALPSPRVDAELLAAYVLRVARGRLLSVDSVTGSAADRIRALAAARAGGAPLQHLTGRAAFRYLELSVGPGVFVPRPETELLVDWGLAALRDVAAPVVVDCCAGSGAIALAVAHELPRARVYAVEREPAALDWLRRNAAARAAAGDRPVTVVAGDVADPGLAAALPAPVDLLLANPPYVPAAVAVPADVRRDPAAAVFGGADGLDVIRPLVALAAAVLRPGGGLAVEHDDTHAAAVAALLRPAFADVAGHEDLAGRPRYTTGWRGDGGAAADVGGWGRPAEAGDTERGKVEG</sequence>
<evidence type="ECO:0000256" key="5">
    <source>
        <dbReference type="HAMAP-Rule" id="MF_02126"/>
    </source>
</evidence>
<dbReference type="NCBIfam" id="TIGR03534">
    <property type="entry name" value="RF_mod_PrmC"/>
    <property type="match status" value="1"/>
</dbReference>
<evidence type="ECO:0000259" key="7">
    <source>
        <dbReference type="Pfam" id="PF05175"/>
    </source>
</evidence>
<evidence type="ECO:0000256" key="4">
    <source>
        <dbReference type="ARBA" id="ARBA00048391"/>
    </source>
</evidence>
<dbReference type="HAMAP" id="MF_02126">
    <property type="entry name" value="RF_methyltr_PrmC"/>
    <property type="match status" value="1"/>
</dbReference>
<feature type="domain" description="Methyltransferase small" evidence="7">
    <location>
        <begin position="102"/>
        <end position="191"/>
    </location>
</feature>
<comment type="catalytic activity">
    <reaction evidence="4 5">
        <text>L-glutaminyl-[peptide chain release factor] + S-adenosyl-L-methionine = N(5)-methyl-L-glutaminyl-[peptide chain release factor] + S-adenosyl-L-homocysteine + H(+)</text>
        <dbReference type="Rhea" id="RHEA:42896"/>
        <dbReference type="Rhea" id="RHEA-COMP:10271"/>
        <dbReference type="Rhea" id="RHEA-COMP:10272"/>
        <dbReference type="ChEBI" id="CHEBI:15378"/>
        <dbReference type="ChEBI" id="CHEBI:30011"/>
        <dbReference type="ChEBI" id="CHEBI:57856"/>
        <dbReference type="ChEBI" id="CHEBI:59789"/>
        <dbReference type="ChEBI" id="CHEBI:61891"/>
        <dbReference type="EC" id="2.1.1.297"/>
    </reaction>
</comment>
<keyword evidence="2 5" id="KW-0808">Transferase</keyword>